<evidence type="ECO:0000259" key="6">
    <source>
        <dbReference type="PROSITE" id="PS50977"/>
    </source>
</evidence>
<comment type="caution">
    <text evidence="7">The sequence shown here is derived from an EMBL/GenBank/DDBJ whole genome shotgun (WGS) entry which is preliminary data.</text>
</comment>
<accession>A0A916UV40</accession>
<evidence type="ECO:0000313" key="7">
    <source>
        <dbReference type="EMBL" id="GGC89146.1"/>
    </source>
</evidence>
<organism evidence="7 8">
    <name type="scientific">Undibacterium terreum</name>
    <dbReference type="NCBI Taxonomy" id="1224302"/>
    <lineage>
        <taxon>Bacteria</taxon>
        <taxon>Pseudomonadati</taxon>
        <taxon>Pseudomonadota</taxon>
        <taxon>Betaproteobacteria</taxon>
        <taxon>Burkholderiales</taxon>
        <taxon>Oxalobacteraceae</taxon>
        <taxon>Undibacterium</taxon>
    </lineage>
</organism>
<dbReference type="GO" id="GO:0003700">
    <property type="term" value="F:DNA-binding transcription factor activity"/>
    <property type="evidence" value="ECO:0007669"/>
    <property type="project" value="TreeGrafter"/>
</dbReference>
<dbReference type="PROSITE" id="PS50977">
    <property type="entry name" value="HTH_TETR_2"/>
    <property type="match status" value="1"/>
</dbReference>
<keyword evidence="3 5" id="KW-0238">DNA-binding</keyword>
<feature type="domain" description="HTH tetR-type" evidence="6">
    <location>
        <begin position="14"/>
        <end position="74"/>
    </location>
</feature>
<dbReference type="SUPFAM" id="SSF46689">
    <property type="entry name" value="Homeodomain-like"/>
    <property type="match status" value="1"/>
</dbReference>
<dbReference type="AlphaFoldDB" id="A0A916UV40"/>
<dbReference type="InterPro" id="IPR013570">
    <property type="entry name" value="Tscrpt_reg_YsiA_C"/>
</dbReference>
<name>A0A916UV40_9BURK</name>
<keyword evidence="4" id="KW-0804">Transcription</keyword>
<proteinExistence type="predicted"/>
<evidence type="ECO:0000256" key="2">
    <source>
        <dbReference type="ARBA" id="ARBA00023015"/>
    </source>
</evidence>
<feature type="DNA-binding region" description="H-T-H motif" evidence="5">
    <location>
        <begin position="37"/>
        <end position="56"/>
    </location>
</feature>
<reference evidence="7" key="2">
    <citation type="submission" date="2020-09" db="EMBL/GenBank/DDBJ databases">
        <authorList>
            <person name="Sun Q."/>
            <person name="Zhou Y."/>
        </authorList>
    </citation>
    <scope>NUCLEOTIDE SEQUENCE</scope>
    <source>
        <strain evidence="7">CGMCC 1.10998</strain>
    </source>
</reference>
<dbReference type="InterPro" id="IPR023772">
    <property type="entry name" value="DNA-bd_HTH_TetR-type_CS"/>
</dbReference>
<dbReference type="Gene3D" id="1.10.357.10">
    <property type="entry name" value="Tetracycline Repressor, domain 2"/>
    <property type="match status" value="1"/>
</dbReference>
<protein>
    <submittedName>
        <fullName evidence="7">TetR family transcriptional regulator</fullName>
    </submittedName>
</protein>
<evidence type="ECO:0000256" key="1">
    <source>
        <dbReference type="ARBA" id="ARBA00022491"/>
    </source>
</evidence>
<dbReference type="RefSeq" id="WP_188567912.1">
    <property type="nucleotide sequence ID" value="NZ_BMED01000004.1"/>
</dbReference>
<dbReference type="PANTHER" id="PTHR30055:SF226">
    <property type="entry name" value="HTH-TYPE TRANSCRIPTIONAL REGULATOR PKSA"/>
    <property type="match status" value="1"/>
</dbReference>
<dbReference type="PANTHER" id="PTHR30055">
    <property type="entry name" value="HTH-TYPE TRANSCRIPTIONAL REGULATOR RUTR"/>
    <property type="match status" value="1"/>
</dbReference>
<dbReference type="InterPro" id="IPR050109">
    <property type="entry name" value="HTH-type_TetR-like_transc_reg"/>
</dbReference>
<dbReference type="Pfam" id="PF00440">
    <property type="entry name" value="TetR_N"/>
    <property type="match status" value="1"/>
</dbReference>
<sequence>MMKSRRDNLGVRSEKRVQEILAAARVLFASEGYEKTTTLDIAQHLGISEATVFTYFGSKRDLCIEVIKLWYAEITAVLQAEIPLFTGTRNKLRFAINKHLHTLLKEERGLCALILSEGRNTDAEFAGIIADLKRLYVAPVMQLLAQGRDSGELRQDIPLKLMRDMVYGPMEHILWERILSNQTPDIAATTEQLTEMLWAAFAAPRPALDKLTQFRADVITALSVFE</sequence>
<evidence type="ECO:0000313" key="8">
    <source>
        <dbReference type="Proteomes" id="UP000637423"/>
    </source>
</evidence>
<evidence type="ECO:0000256" key="5">
    <source>
        <dbReference type="PROSITE-ProRule" id="PRU00335"/>
    </source>
</evidence>
<dbReference type="GO" id="GO:0000976">
    <property type="term" value="F:transcription cis-regulatory region binding"/>
    <property type="evidence" value="ECO:0007669"/>
    <property type="project" value="TreeGrafter"/>
</dbReference>
<evidence type="ECO:0000256" key="4">
    <source>
        <dbReference type="ARBA" id="ARBA00023163"/>
    </source>
</evidence>
<dbReference type="InterPro" id="IPR036271">
    <property type="entry name" value="Tet_transcr_reg_TetR-rel_C_sf"/>
</dbReference>
<dbReference type="Pfam" id="PF08359">
    <property type="entry name" value="TetR_C_4"/>
    <property type="match status" value="1"/>
</dbReference>
<dbReference type="EMBL" id="BMED01000004">
    <property type="protein sequence ID" value="GGC89146.1"/>
    <property type="molecule type" value="Genomic_DNA"/>
</dbReference>
<dbReference type="Proteomes" id="UP000637423">
    <property type="component" value="Unassembled WGS sequence"/>
</dbReference>
<dbReference type="InterPro" id="IPR001647">
    <property type="entry name" value="HTH_TetR"/>
</dbReference>
<keyword evidence="8" id="KW-1185">Reference proteome</keyword>
<dbReference type="InterPro" id="IPR009057">
    <property type="entry name" value="Homeodomain-like_sf"/>
</dbReference>
<dbReference type="SUPFAM" id="SSF48498">
    <property type="entry name" value="Tetracyclin repressor-like, C-terminal domain"/>
    <property type="match status" value="1"/>
</dbReference>
<keyword evidence="2" id="KW-0805">Transcription regulation</keyword>
<keyword evidence="1" id="KW-0678">Repressor</keyword>
<evidence type="ECO:0000256" key="3">
    <source>
        <dbReference type="ARBA" id="ARBA00023125"/>
    </source>
</evidence>
<gene>
    <name evidence="7" type="ORF">GCM10011396_40440</name>
</gene>
<dbReference type="Gene3D" id="1.10.10.60">
    <property type="entry name" value="Homeodomain-like"/>
    <property type="match status" value="1"/>
</dbReference>
<reference evidence="7" key="1">
    <citation type="journal article" date="2014" name="Int. J. Syst. Evol. Microbiol.">
        <title>Complete genome sequence of Corynebacterium casei LMG S-19264T (=DSM 44701T), isolated from a smear-ripened cheese.</title>
        <authorList>
            <consortium name="US DOE Joint Genome Institute (JGI-PGF)"/>
            <person name="Walter F."/>
            <person name="Albersmeier A."/>
            <person name="Kalinowski J."/>
            <person name="Ruckert C."/>
        </authorList>
    </citation>
    <scope>NUCLEOTIDE SEQUENCE</scope>
    <source>
        <strain evidence="7">CGMCC 1.10998</strain>
    </source>
</reference>
<dbReference type="PRINTS" id="PR00455">
    <property type="entry name" value="HTHTETR"/>
</dbReference>
<dbReference type="PROSITE" id="PS01081">
    <property type="entry name" value="HTH_TETR_1"/>
    <property type="match status" value="1"/>
</dbReference>